<sequence length="42" mass="4790">MLWRWHHGQMPHPSEDSAPHDNQTVLETLMEIPCQAVLHGCG</sequence>
<gene>
    <name evidence="2" type="ORF">MGWOODY_XGa1578</name>
</gene>
<name>A0A160TYV6_9ZZZZ</name>
<dbReference type="AlphaFoldDB" id="A0A160TYV6"/>
<dbReference type="EMBL" id="CZRL01000135">
    <property type="protein sequence ID" value="CUS55354.1"/>
    <property type="molecule type" value="Genomic_DNA"/>
</dbReference>
<reference evidence="2" key="1">
    <citation type="submission" date="2015-10" db="EMBL/GenBank/DDBJ databases">
        <authorList>
            <person name="Gilbert D.G."/>
        </authorList>
    </citation>
    <scope>NUCLEOTIDE SEQUENCE</scope>
</reference>
<organism evidence="2">
    <name type="scientific">hydrothermal vent metagenome</name>
    <dbReference type="NCBI Taxonomy" id="652676"/>
    <lineage>
        <taxon>unclassified sequences</taxon>
        <taxon>metagenomes</taxon>
        <taxon>ecological metagenomes</taxon>
    </lineage>
</organism>
<protein>
    <submittedName>
        <fullName evidence="2">Uncharacterized protein</fullName>
    </submittedName>
</protein>
<accession>A0A160TYV6</accession>
<evidence type="ECO:0000256" key="1">
    <source>
        <dbReference type="SAM" id="MobiDB-lite"/>
    </source>
</evidence>
<proteinExistence type="predicted"/>
<evidence type="ECO:0000313" key="2">
    <source>
        <dbReference type="EMBL" id="CUS55354.1"/>
    </source>
</evidence>
<feature type="region of interest" description="Disordered" evidence="1">
    <location>
        <begin position="1"/>
        <end position="20"/>
    </location>
</feature>